<dbReference type="EMBL" id="QGNW01000017">
    <property type="protein sequence ID" value="RVX15704.1"/>
    <property type="molecule type" value="Genomic_DNA"/>
</dbReference>
<gene>
    <name evidence="1" type="ORF">CK203_005759</name>
</gene>
<evidence type="ECO:0000313" key="1">
    <source>
        <dbReference type="EMBL" id="RVX15704.1"/>
    </source>
</evidence>
<accession>A0A438K3B7</accession>
<evidence type="ECO:0000313" key="2">
    <source>
        <dbReference type="Proteomes" id="UP000288805"/>
    </source>
</evidence>
<sequence>MSFLETLSFLGPPFPDATAFALLGIAAPVPAQPQFIVPAHSPQFIQGSGPDQTTG</sequence>
<organism evidence="1 2">
    <name type="scientific">Vitis vinifera</name>
    <name type="common">Grape</name>
    <dbReference type="NCBI Taxonomy" id="29760"/>
    <lineage>
        <taxon>Eukaryota</taxon>
        <taxon>Viridiplantae</taxon>
        <taxon>Streptophyta</taxon>
        <taxon>Embryophyta</taxon>
        <taxon>Tracheophyta</taxon>
        <taxon>Spermatophyta</taxon>
        <taxon>Magnoliopsida</taxon>
        <taxon>eudicotyledons</taxon>
        <taxon>Gunneridae</taxon>
        <taxon>Pentapetalae</taxon>
        <taxon>rosids</taxon>
        <taxon>Vitales</taxon>
        <taxon>Vitaceae</taxon>
        <taxon>Viteae</taxon>
        <taxon>Vitis</taxon>
    </lineage>
</organism>
<name>A0A438K3B7_VITVI</name>
<comment type="caution">
    <text evidence="1">The sequence shown here is derived from an EMBL/GenBank/DDBJ whole genome shotgun (WGS) entry which is preliminary data.</text>
</comment>
<dbReference type="Proteomes" id="UP000288805">
    <property type="component" value="Unassembled WGS sequence"/>
</dbReference>
<dbReference type="AlphaFoldDB" id="A0A438K3B7"/>
<protein>
    <submittedName>
        <fullName evidence="1">Uncharacterized protein</fullName>
    </submittedName>
</protein>
<proteinExistence type="predicted"/>
<reference evidence="1 2" key="1">
    <citation type="journal article" date="2018" name="PLoS Genet.">
        <title>Population sequencing reveals clonal diversity and ancestral inbreeding in the grapevine cultivar Chardonnay.</title>
        <authorList>
            <person name="Roach M.J."/>
            <person name="Johnson D.L."/>
            <person name="Bohlmann J."/>
            <person name="van Vuuren H.J."/>
            <person name="Jones S.J."/>
            <person name="Pretorius I.S."/>
            <person name="Schmidt S.A."/>
            <person name="Borneman A.R."/>
        </authorList>
    </citation>
    <scope>NUCLEOTIDE SEQUENCE [LARGE SCALE GENOMIC DNA]</scope>
    <source>
        <strain evidence="2">cv. Chardonnay</strain>
        <tissue evidence="1">Leaf</tissue>
    </source>
</reference>